<keyword evidence="5" id="KW-0479">Metal-binding</keyword>
<accession>A0A821HER8</accession>
<keyword evidence="14" id="KW-1185">Reference proteome</keyword>
<keyword evidence="4" id="KW-0004">4Fe-4S</keyword>
<keyword evidence="6" id="KW-1278">Translocase</keyword>
<gene>
    <name evidence="12" type="ORF">OVN521_LOCUS47690</name>
    <name evidence="13" type="ORF">OVN521_LOCUS50653</name>
</gene>
<evidence type="ECO:0000256" key="5">
    <source>
        <dbReference type="ARBA" id="ARBA00022723"/>
    </source>
</evidence>
<evidence type="ECO:0000256" key="7">
    <source>
        <dbReference type="ARBA" id="ARBA00023004"/>
    </source>
</evidence>
<dbReference type="Proteomes" id="UP000663866">
    <property type="component" value="Unassembled WGS sequence"/>
</dbReference>
<reference evidence="12" key="1">
    <citation type="submission" date="2021-02" db="EMBL/GenBank/DDBJ databases">
        <authorList>
            <person name="Nowell W R."/>
        </authorList>
    </citation>
    <scope>NUCLEOTIDE SEQUENCE</scope>
</reference>
<keyword evidence="8" id="KW-0411">Iron-sulfur</keyword>
<keyword evidence="9" id="KW-0520">NAD</keyword>
<evidence type="ECO:0000256" key="1">
    <source>
        <dbReference type="ARBA" id="ARBA00001966"/>
    </source>
</evidence>
<name>A0A821HER8_9BILA</name>
<feature type="domain" description="4Fe-4S Mo/W bis-MGD-type" evidence="11">
    <location>
        <begin position="1"/>
        <end position="22"/>
    </location>
</feature>
<dbReference type="InterPro" id="IPR050123">
    <property type="entry name" value="Prok_molybdopt-oxidoreductase"/>
</dbReference>
<dbReference type="AlphaFoldDB" id="A0A821HER8"/>
<evidence type="ECO:0000256" key="4">
    <source>
        <dbReference type="ARBA" id="ARBA00022485"/>
    </source>
</evidence>
<feature type="non-terminal residue" evidence="12">
    <location>
        <position position="1"/>
    </location>
</feature>
<dbReference type="SUPFAM" id="SSF53706">
    <property type="entry name" value="Formate dehydrogenase/DMSO reductase, domains 1-3"/>
    <property type="match status" value="1"/>
</dbReference>
<dbReference type="PROSITE" id="PS51669">
    <property type="entry name" value="4FE4S_MOW_BIS_MGD"/>
    <property type="match status" value="1"/>
</dbReference>
<evidence type="ECO:0000256" key="2">
    <source>
        <dbReference type="ARBA" id="ARBA00005404"/>
    </source>
</evidence>
<dbReference type="EMBL" id="CAJOBG010095071">
    <property type="protein sequence ID" value="CAF4679820.1"/>
    <property type="molecule type" value="Genomic_DNA"/>
</dbReference>
<evidence type="ECO:0000256" key="10">
    <source>
        <dbReference type="ARBA" id="ARBA00034078"/>
    </source>
</evidence>
<dbReference type="EMBL" id="CAJOBG010117661">
    <property type="protein sequence ID" value="CAF4765747.1"/>
    <property type="molecule type" value="Genomic_DNA"/>
</dbReference>
<feature type="non-terminal residue" evidence="12">
    <location>
        <position position="48"/>
    </location>
</feature>
<dbReference type="GO" id="GO:0046872">
    <property type="term" value="F:metal ion binding"/>
    <property type="evidence" value="ECO:0007669"/>
    <property type="project" value="UniProtKB-KW"/>
</dbReference>
<comment type="caution">
    <text evidence="12">The sequence shown here is derived from an EMBL/GenBank/DDBJ whole genome shotgun (WGS) entry which is preliminary data.</text>
</comment>
<sequence length="48" mass="5584">EVNEEWISDKTRFAYDGLKRQRLTAPMLKNRDGFLVPCDWEDALSVVA</sequence>
<dbReference type="GO" id="GO:0051539">
    <property type="term" value="F:4 iron, 4 sulfur cluster binding"/>
    <property type="evidence" value="ECO:0007669"/>
    <property type="project" value="UniProtKB-KW"/>
</dbReference>
<dbReference type="GO" id="GO:0016020">
    <property type="term" value="C:membrane"/>
    <property type="evidence" value="ECO:0007669"/>
    <property type="project" value="TreeGrafter"/>
</dbReference>
<proteinExistence type="inferred from homology"/>
<protein>
    <recommendedName>
        <fullName evidence="3">NADH-ubiquinone oxidoreductase 75 kDa subunit, mitochondrial</fullName>
    </recommendedName>
</protein>
<evidence type="ECO:0000256" key="3">
    <source>
        <dbReference type="ARBA" id="ARBA00013888"/>
    </source>
</evidence>
<evidence type="ECO:0000256" key="8">
    <source>
        <dbReference type="ARBA" id="ARBA00023014"/>
    </source>
</evidence>
<dbReference type="PANTHER" id="PTHR43105">
    <property type="entry name" value="RESPIRATORY NITRATE REDUCTASE"/>
    <property type="match status" value="1"/>
</dbReference>
<comment type="cofactor">
    <cofactor evidence="10">
        <name>[2Fe-2S] cluster</name>
        <dbReference type="ChEBI" id="CHEBI:190135"/>
    </cofactor>
</comment>
<keyword evidence="7" id="KW-0408">Iron</keyword>
<evidence type="ECO:0000256" key="6">
    <source>
        <dbReference type="ARBA" id="ARBA00022967"/>
    </source>
</evidence>
<dbReference type="PANTHER" id="PTHR43105:SF13">
    <property type="entry name" value="NADH-UBIQUINONE OXIDOREDUCTASE 75 KDA SUBUNIT, MITOCHONDRIAL"/>
    <property type="match status" value="1"/>
</dbReference>
<dbReference type="GO" id="GO:0016491">
    <property type="term" value="F:oxidoreductase activity"/>
    <property type="evidence" value="ECO:0007669"/>
    <property type="project" value="InterPro"/>
</dbReference>
<dbReference type="InterPro" id="IPR006963">
    <property type="entry name" value="Mopterin_OxRdtase_4Fe-4S_dom"/>
</dbReference>
<evidence type="ECO:0000259" key="11">
    <source>
        <dbReference type="PROSITE" id="PS51669"/>
    </source>
</evidence>
<evidence type="ECO:0000256" key="9">
    <source>
        <dbReference type="ARBA" id="ARBA00023027"/>
    </source>
</evidence>
<evidence type="ECO:0000313" key="13">
    <source>
        <dbReference type="EMBL" id="CAF4765747.1"/>
    </source>
</evidence>
<organism evidence="12 14">
    <name type="scientific">Rotaria magnacalcarata</name>
    <dbReference type="NCBI Taxonomy" id="392030"/>
    <lineage>
        <taxon>Eukaryota</taxon>
        <taxon>Metazoa</taxon>
        <taxon>Spiralia</taxon>
        <taxon>Gnathifera</taxon>
        <taxon>Rotifera</taxon>
        <taxon>Eurotatoria</taxon>
        <taxon>Bdelloidea</taxon>
        <taxon>Philodinida</taxon>
        <taxon>Philodinidae</taxon>
        <taxon>Rotaria</taxon>
    </lineage>
</organism>
<comment type="similarity">
    <text evidence="2">Belongs to the complex I 75 kDa subunit family.</text>
</comment>
<comment type="cofactor">
    <cofactor evidence="1">
        <name>[4Fe-4S] cluster</name>
        <dbReference type="ChEBI" id="CHEBI:49883"/>
    </cofactor>
</comment>
<evidence type="ECO:0000313" key="14">
    <source>
        <dbReference type="Proteomes" id="UP000663866"/>
    </source>
</evidence>
<dbReference type="Pfam" id="PF22151">
    <property type="entry name" value="Fer4_NDSU1"/>
    <property type="match status" value="1"/>
</dbReference>
<evidence type="ECO:0000313" key="12">
    <source>
        <dbReference type="EMBL" id="CAF4679820.1"/>
    </source>
</evidence>